<dbReference type="AlphaFoldDB" id="A0A4S3TP52"/>
<comment type="caution">
    <text evidence="2">The sequence shown here is derived from an EMBL/GenBank/DDBJ whole genome shotgun (WGS) entry which is preliminary data.</text>
</comment>
<feature type="compositionally biased region" description="Basic and acidic residues" evidence="1">
    <location>
        <begin position="30"/>
        <end position="48"/>
    </location>
</feature>
<dbReference type="InterPro" id="IPR006311">
    <property type="entry name" value="TAT_signal"/>
</dbReference>
<evidence type="ECO:0000313" key="3">
    <source>
        <dbReference type="Proteomes" id="UP000318864"/>
    </source>
</evidence>
<proteinExistence type="predicted"/>
<dbReference type="Proteomes" id="UP000318864">
    <property type="component" value="Unassembled WGS sequence"/>
</dbReference>
<evidence type="ECO:0000313" key="2">
    <source>
        <dbReference type="EMBL" id="THE65003.1"/>
    </source>
</evidence>
<evidence type="ECO:0000256" key="1">
    <source>
        <dbReference type="SAM" id="MobiDB-lite"/>
    </source>
</evidence>
<keyword evidence="3" id="KW-1185">Reference proteome</keyword>
<reference evidence="2 3" key="1">
    <citation type="submission" date="2018-10" db="EMBL/GenBank/DDBJ databases">
        <title>Natronolimnobius sp. XQ-INN 246 isolated from Inner Mongolia Autonomous Region of China.</title>
        <authorList>
            <person name="Xue Q."/>
        </authorList>
    </citation>
    <scope>NUCLEOTIDE SEQUENCE [LARGE SCALE GENOMIC DNA]</scope>
    <source>
        <strain evidence="2 3">XQ-INN 246</strain>
    </source>
</reference>
<feature type="region of interest" description="Disordered" evidence="1">
    <location>
        <begin position="26"/>
        <end position="63"/>
    </location>
</feature>
<gene>
    <name evidence="2" type="ORF">D8Y22_10370</name>
</gene>
<sequence>MPSSSRSISRRRILAATGAGLGVAIAGCTGDDRSSSAADDAHATHEASEGGPPRASTHEYESLQVRADDAERFVYQDDDAAPDPDADEDTPSFRRSIVFVTDTDEADALWIDAADSVEAELRSFVDDTDFGTQTVAIDQRGIDDCYRRQLLRVQAENDQFRTAYCQQLKDPEAACVADRRLMEAVVIRVERVYDETPSGRGSSESMSCRGPIVHGENGLEDDAATGNASSTESTTNSTSASNVTAEGDDR</sequence>
<feature type="compositionally biased region" description="Low complexity" evidence="1">
    <location>
        <begin position="224"/>
        <end position="250"/>
    </location>
</feature>
<dbReference type="RefSeq" id="WP_141464626.1">
    <property type="nucleotide sequence ID" value="NZ_RBZW01000022.1"/>
</dbReference>
<name>A0A4S3TP52_9EURY</name>
<dbReference type="PROSITE" id="PS51318">
    <property type="entry name" value="TAT"/>
    <property type="match status" value="1"/>
</dbReference>
<dbReference type="PROSITE" id="PS51257">
    <property type="entry name" value="PROKAR_LIPOPROTEIN"/>
    <property type="match status" value="1"/>
</dbReference>
<accession>A0A4S3TP52</accession>
<feature type="region of interest" description="Disordered" evidence="1">
    <location>
        <begin position="194"/>
        <end position="250"/>
    </location>
</feature>
<dbReference type="OrthoDB" id="242771at2157"/>
<protein>
    <submittedName>
        <fullName evidence="2">Uncharacterized protein</fullName>
    </submittedName>
</protein>
<dbReference type="EMBL" id="RBZW01000022">
    <property type="protein sequence ID" value="THE65003.1"/>
    <property type="molecule type" value="Genomic_DNA"/>
</dbReference>
<organism evidence="2 3">
    <name type="scientific">Salinadaptatus halalkaliphilus</name>
    <dbReference type="NCBI Taxonomy" id="2419781"/>
    <lineage>
        <taxon>Archaea</taxon>
        <taxon>Methanobacteriati</taxon>
        <taxon>Methanobacteriota</taxon>
        <taxon>Stenosarchaea group</taxon>
        <taxon>Halobacteria</taxon>
        <taxon>Halobacteriales</taxon>
        <taxon>Natrialbaceae</taxon>
        <taxon>Salinadaptatus</taxon>
    </lineage>
</organism>